<reference evidence="2 3" key="1">
    <citation type="submission" date="2016-09" db="EMBL/GenBank/DDBJ databases">
        <title>The draft genome of Dichanthelium oligosanthes: A C3 panicoid grass species.</title>
        <authorList>
            <person name="Studer A.J."/>
            <person name="Schnable J.C."/>
            <person name="Brutnell T.P."/>
        </authorList>
    </citation>
    <scope>NUCLEOTIDE SEQUENCE [LARGE SCALE GENOMIC DNA]</scope>
    <source>
        <strain evidence="3">cv. Kellogg 1175</strain>
        <tissue evidence="2">Leaf</tissue>
    </source>
</reference>
<evidence type="ECO:0000313" key="2">
    <source>
        <dbReference type="EMBL" id="OEL24335.1"/>
    </source>
</evidence>
<dbReference type="AlphaFoldDB" id="A0A1E5VGZ2"/>
<feature type="coiled-coil region" evidence="1">
    <location>
        <begin position="66"/>
        <end position="107"/>
    </location>
</feature>
<protein>
    <submittedName>
        <fullName evidence="2">Uncharacterized protein</fullName>
    </submittedName>
</protein>
<keyword evidence="3" id="KW-1185">Reference proteome</keyword>
<sequence length="155" mass="17490">FEMEAIVAAHAQEGQAPKTVAQVLPSTKFLQNVGLEPATQKRSDTAAVTTRIQELHAEVASEKLGAASLRDQLDVQQDQLEALQLKVGESEEARERQREEIEIMKKQGEETFHPSWFVTPQQGVGQFLTVLATLQIQDVVYLFCYWPMRLRLRLG</sequence>
<organism evidence="2 3">
    <name type="scientific">Dichanthelium oligosanthes</name>
    <dbReference type="NCBI Taxonomy" id="888268"/>
    <lineage>
        <taxon>Eukaryota</taxon>
        <taxon>Viridiplantae</taxon>
        <taxon>Streptophyta</taxon>
        <taxon>Embryophyta</taxon>
        <taxon>Tracheophyta</taxon>
        <taxon>Spermatophyta</taxon>
        <taxon>Magnoliopsida</taxon>
        <taxon>Liliopsida</taxon>
        <taxon>Poales</taxon>
        <taxon>Poaceae</taxon>
        <taxon>PACMAD clade</taxon>
        <taxon>Panicoideae</taxon>
        <taxon>Panicodae</taxon>
        <taxon>Paniceae</taxon>
        <taxon>Dichantheliinae</taxon>
        <taxon>Dichanthelium</taxon>
    </lineage>
</organism>
<dbReference type="OrthoDB" id="696133at2759"/>
<keyword evidence="1" id="KW-0175">Coiled coil</keyword>
<feature type="non-terminal residue" evidence="2">
    <location>
        <position position="1"/>
    </location>
</feature>
<name>A0A1E5VGZ2_9POAL</name>
<proteinExistence type="predicted"/>
<evidence type="ECO:0000256" key="1">
    <source>
        <dbReference type="SAM" id="Coils"/>
    </source>
</evidence>
<evidence type="ECO:0000313" key="3">
    <source>
        <dbReference type="Proteomes" id="UP000095767"/>
    </source>
</evidence>
<gene>
    <name evidence="2" type="ORF">BAE44_0014647</name>
</gene>
<dbReference type="EMBL" id="LWDX02039862">
    <property type="protein sequence ID" value="OEL24335.1"/>
    <property type="molecule type" value="Genomic_DNA"/>
</dbReference>
<dbReference type="Proteomes" id="UP000095767">
    <property type="component" value="Unassembled WGS sequence"/>
</dbReference>
<comment type="caution">
    <text evidence="2">The sequence shown here is derived from an EMBL/GenBank/DDBJ whole genome shotgun (WGS) entry which is preliminary data.</text>
</comment>
<accession>A0A1E5VGZ2</accession>